<organism evidence="2 3">
    <name type="scientific">Ascaris lumbricoides</name>
    <name type="common">Giant roundworm</name>
    <dbReference type="NCBI Taxonomy" id="6252"/>
    <lineage>
        <taxon>Eukaryota</taxon>
        <taxon>Metazoa</taxon>
        <taxon>Ecdysozoa</taxon>
        <taxon>Nematoda</taxon>
        <taxon>Chromadorea</taxon>
        <taxon>Rhabditida</taxon>
        <taxon>Spirurina</taxon>
        <taxon>Ascaridomorpha</taxon>
        <taxon>Ascaridoidea</taxon>
        <taxon>Ascarididae</taxon>
        <taxon>Ascaris</taxon>
    </lineage>
</organism>
<protein>
    <submittedName>
        <fullName evidence="3">Uncharacterized protein</fullName>
    </submittedName>
</protein>
<feature type="region of interest" description="Disordered" evidence="1">
    <location>
        <begin position="75"/>
        <end position="94"/>
    </location>
</feature>
<dbReference type="AlphaFoldDB" id="A0A0M3HWI2"/>
<evidence type="ECO:0000313" key="3">
    <source>
        <dbReference type="WBParaSite" id="ALUE_0000750201-mRNA-1"/>
    </source>
</evidence>
<reference evidence="3" key="1">
    <citation type="submission" date="2017-02" db="UniProtKB">
        <authorList>
            <consortium name="WormBaseParasite"/>
        </authorList>
    </citation>
    <scope>IDENTIFICATION</scope>
</reference>
<accession>A0A0M3HWI2</accession>
<proteinExistence type="predicted"/>
<sequence>MRLKLDPNWTNPNIGRREATLIIEKKRSSLCSNDQTIFALRFTPSSHLPWLPTSRSVGNVDSAISKRIVLGDHRQKRREFGDNPADPLNAVCGP</sequence>
<evidence type="ECO:0000256" key="1">
    <source>
        <dbReference type="SAM" id="MobiDB-lite"/>
    </source>
</evidence>
<dbReference type="WBParaSite" id="ALUE_0000750201-mRNA-1">
    <property type="protein sequence ID" value="ALUE_0000750201-mRNA-1"/>
    <property type="gene ID" value="ALUE_0000750201"/>
</dbReference>
<dbReference type="Proteomes" id="UP000036681">
    <property type="component" value="Unplaced"/>
</dbReference>
<name>A0A0M3HWI2_ASCLU</name>
<keyword evidence="2" id="KW-1185">Reference proteome</keyword>
<evidence type="ECO:0000313" key="2">
    <source>
        <dbReference type="Proteomes" id="UP000036681"/>
    </source>
</evidence>